<evidence type="ECO:0000313" key="3">
    <source>
        <dbReference type="Proteomes" id="UP000800093"/>
    </source>
</evidence>
<reference evidence="3" key="1">
    <citation type="journal article" date="2020" name="Stud. Mycol.">
        <title>101 Dothideomycetes genomes: A test case for predicting lifestyles and emergence of pathogens.</title>
        <authorList>
            <person name="Haridas S."/>
            <person name="Albert R."/>
            <person name="Binder M."/>
            <person name="Bloem J."/>
            <person name="LaButti K."/>
            <person name="Salamov A."/>
            <person name="Andreopoulos B."/>
            <person name="Baker S."/>
            <person name="Barry K."/>
            <person name="Bills G."/>
            <person name="Bluhm B."/>
            <person name="Cannon C."/>
            <person name="Castanera R."/>
            <person name="Culley D."/>
            <person name="Daum C."/>
            <person name="Ezra D."/>
            <person name="Gonzalez J."/>
            <person name="Henrissat B."/>
            <person name="Kuo A."/>
            <person name="Liang C."/>
            <person name="Lipzen A."/>
            <person name="Lutzoni F."/>
            <person name="Magnuson J."/>
            <person name="Mondo S."/>
            <person name="Nolan M."/>
            <person name="Ohm R."/>
            <person name="Pangilinan J."/>
            <person name="Park H.-J."/>
            <person name="Ramirez L."/>
            <person name="Alfaro M."/>
            <person name="Sun H."/>
            <person name="Tritt A."/>
            <person name="Yoshinaga Y."/>
            <person name="Zwiers L.-H."/>
            <person name="Turgeon B."/>
            <person name="Goodwin S."/>
            <person name="Spatafora J."/>
            <person name="Crous P."/>
            <person name="Grigoriev I."/>
        </authorList>
    </citation>
    <scope>NUCLEOTIDE SEQUENCE [LARGE SCALE GENOMIC DNA]</scope>
    <source>
        <strain evidence="3">CBS 304.66</strain>
    </source>
</reference>
<gene>
    <name evidence="2" type="ORF">CC78DRAFT_602415</name>
</gene>
<protein>
    <recommendedName>
        <fullName evidence="4">Secreted protein</fullName>
    </recommendedName>
</protein>
<feature type="chain" id="PRO_5040251141" description="Secreted protein" evidence="1">
    <location>
        <begin position="21"/>
        <end position="65"/>
    </location>
</feature>
<feature type="signal peptide" evidence="1">
    <location>
        <begin position="1"/>
        <end position="20"/>
    </location>
</feature>
<dbReference type="AlphaFoldDB" id="A0A9P4KAN7"/>
<name>A0A9P4KAN7_9PLEO</name>
<evidence type="ECO:0008006" key="4">
    <source>
        <dbReference type="Google" id="ProtNLM"/>
    </source>
</evidence>
<dbReference type="EMBL" id="ML986617">
    <property type="protein sequence ID" value="KAF2264317.1"/>
    <property type="molecule type" value="Genomic_DNA"/>
</dbReference>
<organism evidence="2 3">
    <name type="scientific">Lojkania enalia</name>
    <dbReference type="NCBI Taxonomy" id="147567"/>
    <lineage>
        <taxon>Eukaryota</taxon>
        <taxon>Fungi</taxon>
        <taxon>Dikarya</taxon>
        <taxon>Ascomycota</taxon>
        <taxon>Pezizomycotina</taxon>
        <taxon>Dothideomycetes</taxon>
        <taxon>Pleosporomycetidae</taxon>
        <taxon>Pleosporales</taxon>
        <taxon>Pleosporales incertae sedis</taxon>
        <taxon>Lojkania</taxon>
    </lineage>
</organism>
<keyword evidence="1" id="KW-0732">Signal</keyword>
<proteinExistence type="predicted"/>
<accession>A0A9P4KAN7</accession>
<dbReference type="Proteomes" id="UP000800093">
    <property type="component" value="Unassembled WGS sequence"/>
</dbReference>
<evidence type="ECO:0000256" key="1">
    <source>
        <dbReference type="SAM" id="SignalP"/>
    </source>
</evidence>
<sequence length="65" mass="7102">MLYASPSCLWISLHSLVVGADSLGNRAKRTMPPPIPSPTFSHNNTISQASLLRLLILASWKIEVT</sequence>
<keyword evidence="3" id="KW-1185">Reference proteome</keyword>
<evidence type="ECO:0000313" key="2">
    <source>
        <dbReference type="EMBL" id="KAF2264317.1"/>
    </source>
</evidence>
<comment type="caution">
    <text evidence="2">The sequence shown here is derived from an EMBL/GenBank/DDBJ whole genome shotgun (WGS) entry which is preliminary data.</text>
</comment>